<evidence type="ECO:0000256" key="2">
    <source>
        <dbReference type="ARBA" id="ARBA00052401"/>
    </source>
</evidence>
<dbReference type="AlphaFoldDB" id="A0A1F2WU22"/>
<dbReference type="FunFam" id="1.20.120.420:FF:000003">
    <property type="entry name" value="Methylthioribose-1-phosphate isomerase"/>
    <property type="match status" value="1"/>
</dbReference>
<comment type="caution">
    <text evidence="4">The sequence shown here is derived from an EMBL/GenBank/DDBJ whole genome shotgun (WGS) entry which is preliminary data.</text>
</comment>
<dbReference type="InterPro" id="IPR042529">
    <property type="entry name" value="IF_2B-like_C"/>
</dbReference>
<feature type="site" description="Transition state stabilizer" evidence="3">
    <location>
        <position position="146"/>
    </location>
</feature>
<keyword evidence="3" id="KW-0486">Methionine biosynthesis</keyword>
<dbReference type="PANTHER" id="PTHR43475:SF1">
    <property type="entry name" value="METHYLTHIORIBOSE-1-PHOSPHATE ISOMERASE"/>
    <property type="match status" value="1"/>
</dbReference>
<gene>
    <name evidence="3" type="primary">mtnA</name>
    <name evidence="4" type="ORF">A2Y75_11355</name>
</gene>
<dbReference type="InterPro" id="IPR000649">
    <property type="entry name" value="IF-2B-related"/>
</dbReference>
<dbReference type="GO" id="GO:0019509">
    <property type="term" value="P:L-methionine salvage from methylthioadenosine"/>
    <property type="evidence" value="ECO:0007669"/>
    <property type="project" value="UniProtKB-UniRule"/>
</dbReference>
<comment type="function">
    <text evidence="3">Catalyzes the interconversion of methylthioribose-1-phosphate (MTR-1-P) into methylthioribulose-1-phosphate (MTRu-1-P).</text>
</comment>
<feature type="binding site" evidence="3">
    <location>
        <begin position="47"/>
        <end position="49"/>
    </location>
    <ligand>
        <name>substrate</name>
    </ligand>
</feature>
<dbReference type="EMBL" id="MELK01000005">
    <property type="protein sequence ID" value="OFW60325.1"/>
    <property type="molecule type" value="Genomic_DNA"/>
</dbReference>
<dbReference type="SUPFAM" id="SSF100950">
    <property type="entry name" value="NagB/RpiA/CoA transferase-like"/>
    <property type="match status" value="1"/>
</dbReference>
<dbReference type="InterPro" id="IPR011559">
    <property type="entry name" value="Initiation_fac_2B_a/b/d"/>
</dbReference>
<dbReference type="PANTHER" id="PTHR43475">
    <property type="entry name" value="METHYLTHIORIBOSE-1-PHOSPHATE ISOMERASE"/>
    <property type="match status" value="1"/>
</dbReference>
<dbReference type="HAMAP" id="MF_01678">
    <property type="entry name" value="Salvage_MtnA"/>
    <property type="match status" value="1"/>
</dbReference>
<dbReference type="Proteomes" id="UP000177876">
    <property type="component" value="Unassembled WGS sequence"/>
</dbReference>
<evidence type="ECO:0000313" key="5">
    <source>
        <dbReference type="Proteomes" id="UP000177876"/>
    </source>
</evidence>
<comment type="catalytic activity">
    <reaction evidence="2 3">
        <text>5-(methylsulfanyl)-alpha-D-ribose 1-phosphate = 5-(methylsulfanyl)-D-ribulose 1-phosphate</text>
        <dbReference type="Rhea" id="RHEA:19989"/>
        <dbReference type="ChEBI" id="CHEBI:58533"/>
        <dbReference type="ChEBI" id="CHEBI:58548"/>
        <dbReference type="EC" id="5.3.1.23"/>
    </reaction>
</comment>
<dbReference type="GO" id="GO:0046523">
    <property type="term" value="F:S-methyl-5-thioribose-1-phosphate isomerase activity"/>
    <property type="evidence" value="ECO:0007669"/>
    <property type="project" value="UniProtKB-UniRule"/>
</dbReference>
<dbReference type="NCBIfam" id="TIGR00524">
    <property type="entry name" value="eIF-2B_rel"/>
    <property type="match status" value="1"/>
</dbReference>
<comment type="pathway">
    <text evidence="3">Amino-acid biosynthesis; L-methionine biosynthesis via salvage pathway; L-methionine from S-methyl-5-thio-alpha-D-ribose 1-phosphate: step 1/6.</text>
</comment>
<keyword evidence="3" id="KW-0028">Amino-acid biosynthesis</keyword>
<dbReference type="InterPro" id="IPR027363">
    <property type="entry name" value="M1Pi_N"/>
</dbReference>
<dbReference type="InterPro" id="IPR037171">
    <property type="entry name" value="NagB/RpiA_transferase-like"/>
</dbReference>
<evidence type="ECO:0000256" key="3">
    <source>
        <dbReference type="HAMAP-Rule" id="MF_01678"/>
    </source>
</evidence>
<dbReference type="STRING" id="1797197.A2Y75_11355"/>
<evidence type="ECO:0000313" key="4">
    <source>
        <dbReference type="EMBL" id="OFW60325.1"/>
    </source>
</evidence>
<dbReference type="NCBIfam" id="NF004326">
    <property type="entry name" value="PRK05720.1"/>
    <property type="match status" value="1"/>
</dbReference>
<comment type="similarity">
    <text evidence="3">Belongs to the EIF-2B alpha/beta/delta subunits family. MtnA subfamily.</text>
</comment>
<protein>
    <recommendedName>
        <fullName evidence="3">Methylthioribose-1-phosphate isomerase</fullName>
        <shortName evidence="3">M1Pi</shortName>
        <shortName evidence="3">MTR-1-P isomerase</shortName>
        <ecNumber evidence="3">5.3.1.23</ecNumber>
    </recommendedName>
    <alternativeName>
        <fullName evidence="3">S-methyl-5-thioribose-1-phosphate isomerase</fullName>
    </alternativeName>
</protein>
<keyword evidence="1 3" id="KW-0413">Isomerase</keyword>
<dbReference type="Pfam" id="PF01008">
    <property type="entry name" value="IF-2B"/>
    <property type="match status" value="1"/>
</dbReference>
<feature type="binding site" evidence="3">
    <location>
        <begin position="236"/>
        <end position="237"/>
    </location>
    <ligand>
        <name>substrate</name>
    </ligand>
</feature>
<proteinExistence type="inferred from homology"/>
<dbReference type="Gene3D" id="3.40.50.10470">
    <property type="entry name" value="Translation initiation factor eif-2b, domain 2"/>
    <property type="match status" value="1"/>
</dbReference>
<feature type="binding site" evidence="3">
    <location>
        <position position="185"/>
    </location>
    <ligand>
        <name>substrate</name>
    </ligand>
</feature>
<dbReference type="NCBIfam" id="TIGR00512">
    <property type="entry name" value="salvage_mtnA"/>
    <property type="match status" value="1"/>
</dbReference>
<dbReference type="UniPathway" id="UPA00904">
    <property type="reaction ID" value="UER00874"/>
</dbReference>
<dbReference type="FunFam" id="3.40.50.10470:FF:000006">
    <property type="entry name" value="Methylthioribose-1-phosphate isomerase"/>
    <property type="match status" value="1"/>
</dbReference>
<name>A0A1F2WU22_9ACTN</name>
<feature type="binding site" evidence="3">
    <location>
        <position position="81"/>
    </location>
    <ligand>
        <name>substrate</name>
    </ligand>
</feature>
<feature type="active site" description="Proton donor" evidence="3">
    <location>
        <position position="226"/>
    </location>
</feature>
<reference evidence="4 5" key="1">
    <citation type="journal article" date="2016" name="Nat. Commun.">
        <title>Thousands of microbial genomes shed light on interconnected biogeochemical processes in an aquifer system.</title>
        <authorList>
            <person name="Anantharaman K."/>
            <person name="Brown C.T."/>
            <person name="Hug L.A."/>
            <person name="Sharon I."/>
            <person name="Castelle C.J."/>
            <person name="Probst A.J."/>
            <person name="Thomas B.C."/>
            <person name="Singh A."/>
            <person name="Wilkins M.J."/>
            <person name="Karaoz U."/>
            <person name="Brodie E.L."/>
            <person name="Williams K.H."/>
            <person name="Hubbard S.S."/>
            <person name="Banfield J.F."/>
        </authorList>
    </citation>
    <scope>NUCLEOTIDE SEQUENCE [LARGE SCALE GENOMIC DNA]</scope>
</reference>
<dbReference type="Gene3D" id="1.20.120.420">
    <property type="entry name" value="translation initiation factor eif-2b, domain 1"/>
    <property type="match status" value="1"/>
</dbReference>
<accession>A0A1F2WU22</accession>
<organism evidence="4 5">
    <name type="scientific">Candidatus Solincola sediminis</name>
    <dbReference type="NCBI Taxonomy" id="1797199"/>
    <lineage>
        <taxon>Bacteria</taxon>
        <taxon>Bacillati</taxon>
        <taxon>Actinomycetota</taxon>
        <taxon>Candidatus Geothermincolia</taxon>
        <taxon>Candidatus Geothermincolales</taxon>
        <taxon>Candidatus Geothermincolaceae</taxon>
        <taxon>Candidatus Solincola</taxon>
    </lineage>
</organism>
<sequence>MSEFRAVDWRDGKVILLDQTRLPHEESYLEINDWREVAEAIRSMRVRGAPAIGIAAAYAMALAAADSRDVFAAADELAGTRPTAVNLFWAIERMKRAASEAEPGQLAQRLLQEANAIAAEQDAADHTIGELGAELLPDDCRVLTHCNAGGLATYSFGTALGVIKAAHRQGKQLFVWVDETRPLLQGARLTAWELEREGVPMALITDNMAGHLISTGQVDAVITGADRIAANGDTANKIGTYGLAVLANRHRIPFYIAAPLSTVDLSIPDGRSIPIEEREPDEVKSLGGKQITGDKVAARNFAFDVTPAELISAIISEKGIIRQPLEAGMRKLAMEDDGR</sequence>
<dbReference type="EC" id="5.3.1.23" evidence="3"/>
<evidence type="ECO:0000256" key="1">
    <source>
        <dbReference type="ARBA" id="ARBA00023235"/>
    </source>
</evidence>
<dbReference type="InterPro" id="IPR005251">
    <property type="entry name" value="IF-M1Pi"/>
</dbReference>